<evidence type="ECO:0000313" key="7">
    <source>
        <dbReference type="EMBL" id="SHG38267.1"/>
    </source>
</evidence>
<dbReference type="Gene3D" id="3.40.190.290">
    <property type="match status" value="1"/>
</dbReference>
<dbReference type="InterPro" id="IPR036390">
    <property type="entry name" value="WH_DNA-bd_sf"/>
</dbReference>
<dbReference type="SUPFAM" id="SSF46785">
    <property type="entry name" value="Winged helix' DNA-binding domain"/>
    <property type="match status" value="1"/>
</dbReference>
<dbReference type="InterPro" id="IPR000847">
    <property type="entry name" value="LysR_HTH_N"/>
</dbReference>
<comment type="similarity">
    <text evidence="1">Belongs to the LysR transcriptional regulatory family.</text>
</comment>
<proteinExistence type="inferred from homology"/>
<dbReference type="GO" id="GO:0006351">
    <property type="term" value="P:DNA-templated transcription"/>
    <property type="evidence" value="ECO:0007669"/>
    <property type="project" value="TreeGrafter"/>
</dbReference>
<evidence type="ECO:0000256" key="5">
    <source>
        <dbReference type="SAM" id="Coils"/>
    </source>
</evidence>
<protein>
    <submittedName>
        <fullName evidence="7">Transcriptional regulator, LysR family</fullName>
    </submittedName>
</protein>
<dbReference type="STRING" id="870908.SAMN04488044_0614"/>
<organism evidence="7 8">
    <name type="scientific">Cognatishimia maritima</name>
    <dbReference type="NCBI Taxonomy" id="870908"/>
    <lineage>
        <taxon>Bacteria</taxon>
        <taxon>Pseudomonadati</taxon>
        <taxon>Pseudomonadota</taxon>
        <taxon>Alphaproteobacteria</taxon>
        <taxon>Rhodobacterales</taxon>
        <taxon>Paracoccaceae</taxon>
        <taxon>Cognatishimia</taxon>
    </lineage>
</organism>
<feature type="coiled-coil region" evidence="5">
    <location>
        <begin position="68"/>
        <end position="95"/>
    </location>
</feature>
<dbReference type="EMBL" id="FQWM01000001">
    <property type="protein sequence ID" value="SHG38267.1"/>
    <property type="molecule type" value="Genomic_DNA"/>
</dbReference>
<reference evidence="8" key="1">
    <citation type="submission" date="2016-11" db="EMBL/GenBank/DDBJ databases">
        <authorList>
            <person name="Varghese N."/>
            <person name="Submissions S."/>
        </authorList>
    </citation>
    <scope>NUCLEOTIDE SEQUENCE [LARGE SCALE GENOMIC DNA]</scope>
    <source>
        <strain evidence="8">DSM 28223</strain>
    </source>
</reference>
<evidence type="ECO:0000256" key="1">
    <source>
        <dbReference type="ARBA" id="ARBA00009437"/>
    </source>
</evidence>
<keyword evidence="2" id="KW-0805">Transcription regulation</keyword>
<dbReference type="InterPro" id="IPR036388">
    <property type="entry name" value="WH-like_DNA-bd_sf"/>
</dbReference>
<keyword evidence="5" id="KW-0175">Coiled coil</keyword>
<gene>
    <name evidence="7" type="ORF">SAMN04488044_0614</name>
</gene>
<keyword evidence="4" id="KW-0804">Transcription</keyword>
<dbReference type="SUPFAM" id="SSF53850">
    <property type="entry name" value="Periplasmic binding protein-like II"/>
    <property type="match status" value="1"/>
</dbReference>
<dbReference type="Gene3D" id="1.10.10.10">
    <property type="entry name" value="Winged helix-like DNA-binding domain superfamily/Winged helix DNA-binding domain"/>
    <property type="match status" value="1"/>
</dbReference>
<dbReference type="Pfam" id="PF03466">
    <property type="entry name" value="LysR_substrate"/>
    <property type="match status" value="1"/>
</dbReference>
<dbReference type="PANTHER" id="PTHR30537">
    <property type="entry name" value="HTH-TYPE TRANSCRIPTIONAL REGULATOR"/>
    <property type="match status" value="1"/>
</dbReference>
<dbReference type="InterPro" id="IPR005119">
    <property type="entry name" value="LysR_subst-bd"/>
</dbReference>
<dbReference type="InterPro" id="IPR058163">
    <property type="entry name" value="LysR-type_TF_proteobact-type"/>
</dbReference>
<dbReference type="GO" id="GO:0043565">
    <property type="term" value="F:sequence-specific DNA binding"/>
    <property type="evidence" value="ECO:0007669"/>
    <property type="project" value="TreeGrafter"/>
</dbReference>
<keyword evidence="8" id="KW-1185">Reference proteome</keyword>
<keyword evidence="3" id="KW-0238">DNA-binding</keyword>
<evidence type="ECO:0000259" key="6">
    <source>
        <dbReference type="PROSITE" id="PS50931"/>
    </source>
</evidence>
<name>A0A1M5JCI5_9RHOB</name>
<evidence type="ECO:0000313" key="8">
    <source>
        <dbReference type="Proteomes" id="UP000184211"/>
    </source>
</evidence>
<evidence type="ECO:0000256" key="3">
    <source>
        <dbReference type="ARBA" id="ARBA00023125"/>
    </source>
</evidence>
<dbReference type="Proteomes" id="UP000184211">
    <property type="component" value="Unassembled WGS sequence"/>
</dbReference>
<evidence type="ECO:0000256" key="4">
    <source>
        <dbReference type="ARBA" id="ARBA00023163"/>
    </source>
</evidence>
<dbReference type="Pfam" id="PF00126">
    <property type="entry name" value="HTH_1"/>
    <property type="match status" value="1"/>
</dbReference>
<dbReference type="AlphaFoldDB" id="A0A1M5JCI5"/>
<feature type="domain" description="HTH lysR-type" evidence="6">
    <location>
        <begin position="8"/>
        <end position="65"/>
    </location>
</feature>
<sequence>MQRWPVQPNWDDLRVFLTLARNDSLSRAGKQLRLDPATVGRRIARLETSYGASLFVKSPTGYALTEMGERLLQHAERAEQSMQLAEEAMSGQEEGLRGQIRIGAPDGAANFVLPQVCAEIARANPDLEIQIVALPRLFSLSKREADFAVAVSPPQTGRLMVQKITDYRLSIAAADSYLARHDPITTVEQLRPHRIIGYIPDMIYSKEVDYLGEIGIEAPQLASNSVSVQAHWIRQGAGIGIVHDFSLPALPGVSRVLPKRFSLLRSFYLLRHEDDKRLERHNRFAAALTEGMRKEVQRLEALS</sequence>
<accession>A0A1M5JCI5</accession>
<evidence type="ECO:0000256" key="2">
    <source>
        <dbReference type="ARBA" id="ARBA00023015"/>
    </source>
</evidence>
<dbReference type="PROSITE" id="PS50931">
    <property type="entry name" value="HTH_LYSR"/>
    <property type="match status" value="1"/>
</dbReference>
<dbReference type="PANTHER" id="PTHR30537:SF3">
    <property type="entry name" value="TRANSCRIPTIONAL REGULATORY PROTEIN"/>
    <property type="match status" value="1"/>
</dbReference>
<dbReference type="GO" id="GO:0003700">
    <property type="term" value="F:DNA-binding transcription factor activity"/>
    <property type="evidence" value="ECO:0007669"/>
    <property type="project" value="InterPro"/>
</dbReference>